<dbReference type="Proteomes" id="UP000252040">
    <property type="component" value="Unplaced"/>
</dbReference>
<name>A0A341CFE7_NEOAA</name>
<dbReference type="KEGG" id="nasi:112407983"/>
<evidence type="ECO:0000313" key="2">
    <source>
        <dbReference type="Proteomes" id="UP000252040"/>
    </source>
</evidence>
<evidence type="ECO:0000313" key="3">
    <source>
        <dbReference type="RefSeq" id="XP_024613233.1"/>
    </source>
</evidence>
<organism evidence="2 3">
    <name type="scientific">Neophocaena asiaeorientalis asiaeorientalis</name>
    <name type="common">Yangtze finless porpoise</name>
    <name type="synonym">Neophocaena phocaenoides subsp. asiaeorientalis</name>
    <dbReference type="NCBI Taxonomy" id="1706337"/>
    <lineage>
        <taxon>Eukaryota</taxon>
        <taxon>Metazoa</taxon>
        <taxon>Chordata</taxon>
        <taxon>Craniata</taxon>
        <taxon>Vertebrata</taxon>
        <taxon>Euteleostomi</taxon>
        <taxon>Mammalia</taxon>
        <taxon>Eutheria</taxon>
        <taxon>Laurasiatheria</taxon>
        <taxon>Artiodactyla</taxon>
        <taxon>Whippomorpha</taxon>
        <taxon>Cetacea</taxon>
        <taxon>Odontoceti</taxon>
        <taxon>Phocoenidae</taxon>
        <taxon>Neophocaena</taxon>
    </lineage>
</organism>
<reference evidence="3" key="1">
    <citation type="submission" date="2025-08" db="UniProtKB">
        <authorList>
            <consortium name="RefSeq"/>
        </authorList>
    </citation>
    <scope>IDENTIFICATION</scope>
    <source>
        <tissue evidence="3">Meat</tissue>
    </source>
</reference>
<proteinExistence type="predicted"/>
<dbReference type="InParanoid" id="A0A341CFE7"/>
<dbReference type="RefSeq" id="XP_024613233.1">
    <property type="nucleotide sequence ID" value="XM_024757465.1"/>
</dbReference>
<dbReference type="GeneID" id="112407983"/>
<gene>
    <name evidence="3" type="primary">LOC112407983</name>
</gene>
<accession>A0A341CFE7</accession>
<evidence type="ECO:0000256" key="1">
    <source>
        <dbReference type="SAM" id="MobiDB-lite"/>
    </source>
</evidence>
<feature type="compositionally biased region" description="Basic and acidic residues" evidence="1">
    <location>
        <begin position="162"/>
        <end position="171"/>
    </location>
</feature>
<keyword evidence="2" id="KW-1185">Reference proteome</keyword>
<feature type="region of interest" description="Disordered" evidence="1">
    <location>
        <begin position="157"/>
        <end position="179"/>
    </location>
</feature>
<dbReference type="AlphaFoldDB" id="A0A341CFE7"/>
<protein>
    <submittedName>
        <fullName evidence="3">Uncharacterized protein LOC112407983</fullName>
    </submittedName>
</protein>
<sequence length="283" mass="31534">MAPSQVANPRIVLQLKPFLLGDGLFLNGLQQNENGSIVVLIKETKMGEVQLVLAPLTLHEVLRKHKDGFVALFNGVNDIVDNPLARNEVPLVKTQLKGRSEVLQLLDHEVLHPVGIPFTVGHKGIIADVPAGGLPGLPLGLEPGPHHLHVPQSVETVAQNSHEQERQEKGTAHGRHHGCPVAFRRREPGVLNPLAPHGRWRVTQVFFWPVDQDLGQGLLPLCERQEVTGANEAVATSFQSLQFLKRIKLLLRESFIFLLTFQEEGSTWEHLRHVPENVKFFKM</sequence>